<dbReference type="AlphaFoldDB" id="B0D5U6"/>
<feature type="region of interest" description="Disordered" evidence="3">
    <location>
        <begin position="165"/>
        <end position="196"/>
    </location>
</feature>
<dbReference type="RefSeq" id="XP_001879464.1">
    <property type="nucleotide sequence ID" value="XM_001879429.1"/>
</dbReference>
<comment type="similarity">
    <text evidence="1">Belongs to the TEC1 family.</text>
</comment>
<reference evidence="5 6" key="1">
    <citation type="journal article" date="2008" name="Nature">
        <title>The genome of Laccaria bicolor provides insights into mycorrhizal symbiosis.</title>
        <authorList>
            <person name="Martin F."/>
            <person name="Aerts A."/>
            <person name="Ahren D."/>
            <person name="Brun A."/>
            <person name="Danchin E.G.J."/>
            <person name="Duchaussoy F."/>
            <person name="Gibon J."/>
            <person name="Kohler A."/>
            <person name="Lindquist E."/>
            <person name="Pereda V."/>
            <person name="Salamov A."/>
            <person name="Shapiro H.J."/>
            <person name="Wuyts J."/>
            <person name="Blaudez D."/>
            <person name="Buee M."/>
            <person name="Brokstein P."/>
            <person name="Canbaeck B."/>
            <person name="Cohen D."/>
            <person name="Courty P.E."/>
            <person name="Coutinho P.M."/>
            <person name="Delaruelle C."/>
            <person name="Detter J.C."/>
            <person name="Deveau A."/>
            <person name="DiFazio S."/>
            <person name="Duplessis S."/>
            <person name="Fraissinet-Tachet L."/>
            <person name="Lucic E."/>
            <person name="Frey-Klett P."/>
            <person name="Fourrey C."/>
            <person name="Feussner I."/>
            <person name="Gay G."/>
            <person name="Grimwood J."/>
            <person name="Hoegger P.J."/>
            <person name="Jain P."/>
            <person name="Kilaru S."/>
            <person name="Labbe J."/>
            <person name="Lin Y.C."/>
            <person name="Legue V."/>
            <person name="Le Tacon F."/>
            <person name="Marmeisse R."/>
            <person name="Melayah D."/>
            <person name="Montanini B."/>
            <person name="Muratet M."/>
            <person name="Nehls U."/>
            <person name="Niculita-Hirzel H."/>
            <person name="Oudot-Le Secq M.P."/>
            <person name="Peter M."/>
            <person name="Quesneville H."/>
            <person name="Rajashekar B."/>
            <person name="Reich M."/>
            <person name="Rouhier N."/>
            <person name="Schmutz J."/>
            <person name="Yin T."/>
            <person name="Chalot M."/>
            <person name="Henrissat B."/>
            <person name="Kuees U."/>
            <person name="Lucas S."/>
            <person name="Van de Peer Y."/>
            <person name="Podila G.K."/>
            <person name="Polle A."/>
            <person name="Pukkila P.J."/>
            <person name="Richardson P.M."/>
            <person name="Rouze P."/>
            <person name="Sanders I.R."/>
            <person name="Stajich J.E."/>
            <person name="Tunlid A."/>
            <person name="Tuskan G."/>
            <person name="Grigoriev I.V."/>
        </authorList>
    </citation>
    <scope>NUCLEOTIDE SEQUENCE [LARGE SCALE GENOMIC DNA]</scope>
    <source>
        <strain evidence="6">S238N-H82 / ATCC MYA-4686</strain>
    </source>
</reference>
<keyword evidence="6" id="KW-1185">Reference proteome</keyword>
<dbReference type="PROSITE" id="PS51088">
    <property type="entry name" value="TEA_2"/>
    <property type="match status" value="1"/>
</dbReference>
<sequence>MSFADWHSGVSVATTDSQHGFINMSTVDDLSYTPSEEEKYRDAAQIAATGRRSWKTLRGKGEAVWPPNLLGGRSDRRQATLCIGFTETVTNAISLALEKYQPEGTRPNKLLGRFPMRNRFISDYIFEVTGKQRTPKQVGSRLQQMRDTCKGGPIMELISRRFSSAEAETMTESSGTASEGSRHASQTPYENSSSRDHPTVVYVEISVQPSMSPVPTIHFISNDIANPLVVCLAPSAVPAYQGHSVSRNSRGSVLRTLLNTVEFASPCALTLRSVFDVYRDGSHSPIHTEDVPLKCVSSPVQSSGWLYSAEITPAFWKTLCEKKDPTRYTILQRLTPIQSCRTPSIACRSSAPPELAPSSQEISIVYHFDVVDEPEVKVLDNSSYYQSTSPRNDVRILLLRFVPSQQHSSADYRQWDSGREHTADWSYHQTQPADQHYSTSMSTAPRYTQNDYAYDHQHSHMSADSSFKYGTSQHETGYGVPGISSWPNQHAQVPSLHYAYS</sequence>
<dbReference type="HOGENOM" id="CLU_036087_1_0_1"/>
<dbReference type="EMBL" id="DS547098">
    <property type="protein sequence ID" value="EDR10079.1"/>
    <property type="molecule type" value="Genomic_DNA"/>
</dbReference>
<accession>B0D5U6</accession>
<proteinExistence type="inferred from homology"/>
<evidence type="ECO:0000259" key="4">
    <source>
        <dbReference type="PROSITE" id="PS51088"/>
    </source>
</evidence>
<dbReference type="KEGG" id="lbc:LACBIDRAFT_325675"/>
<evidence type="ECO:0000256" key="1">
    <source>
        <dbReference type="ARBA" id="ARBA00008421"/>
    </source>
</evidence>
<dbReference type="InterPro" id="IPR038096">
    <property type="entry name" value="TEA/ATTS_sf"/>
</dbReference>
<dbReference type="GO" id="GO:0003700">
    <property type="term" value="F:DNA-binding transcription factor activity"/>
    <property type="evidence" value="ECO:0007669"/>
    <property type="project" value="InterPro"/>
</dbReference>
<feature type="compositionally biased region" description="Low complexity" evidence="3">
    <location>
        <begin position="165"/>
        <end position="179"/>
    </location>
</feature>
<organism evidence="6">
    <name type="scientific">Laccaria bicolor (strain S238N-H82 / ATCC MYA-4686)</name>
    <name type="common">Bicoloured deceiver</name>
    <name type="synonym">Laccaria laccata var. bicolor</name>
    <dbReference type="NCBI Taxonomy" id="486041"/>
    <lineage>
        <taxon>Eukaryota</taxon>
        <taxon>Fungi</taxon>
        <taxon>Dikarya</taxon>
        <taxon>Basidiomycota</taxon>
        <taxon>Agaricomycotina</taxon>
        <taxon>Agaricomycetes</taxon>
        <taxon>Agaricomycetidae</taxon>
        <taxon>Agaricales</taxon>
        <taxon>Agaricineae</taxon>
        <taxon>Hydnangiaceae</taxon>
        <taxon>Laccaria</taxon>
    </lineage>
</organism>
<feature type="domain" description="TEA" evidence="4">
    <location>
        <begin position="58"/>
        <end position="152"/>
    </location>
</feature>
<dbReference type="SMART" id="SM00426">
    <property type="entry name" value="TEA"/>
    <property type="match status" value="1"/>
</dbReference>
<feature type="compositionally biased region" description="Polar residues" evidence="3">
    <location>
        <begin position="183"/>
        <end position="192"/>
    </location>
</feature>
<evidence type="ECO:0000313" key="6">
    <source>
        <dbReference type="Proteomes" id="UP000001194"/>
    </source>
</evidence>
<dbReference type="Proteomes" id="UP000001194">
    <property type="component" value="Unassembled WGS sequence"/>
</dbReference>
<evidence type="ECO:0000256" key="3">
    <source>
        <dbReference type="SAM" id="MobiDB-lite"/>
    </source>
</evidence>
<dbReference type="Gene3D" id="6.10.20.40">
    <property type="entry name" value="TEA/ATTS domain"/>
    <property type="match status" value="1"/>
</dbReference>
<protein>
    <submittedName>
        <fullName evidence="5">Predicted protein</fullName>
    </submittedName>
</protein>
<evidence type="ECO:0000313" key="5">
    <source>
        <dbReference type="EMBL" id="EDR10079.1"/>
    </source>
</evidence>
<feature type="DNA-binding region" description="TEA" evidence="2">
    <location>
        <begin position="58"/>
        <end position="152"/>
    </location>
</feature>
<name>B0D5U6_LACBS</name>
<dbReference type="OrthoDB" id="10006572at2759"/>
<dbReference type="InterPro" id="IPR000818">
    <property type="entry name" value="TEA/ATTS_dom"/>
</dbReference>
<dbReference type="InParanoid" id="B0D5U6"/>
<dbReference type="Pfam" id="PF01285">
    <property type="entry name" value="TEA"/>
    <property type="match status" value="1"/>
</dbReference>
<evidence type="ECO:0000256" key="2">
    <source>
        <dbReference type="PROSITE-ProRule" id="PRU00505"/>
    </source>
</evidence>
<dbReference type="GeneID" id="6074815"/>
<gene>
    <name evidence="5" type="ORF">LACBIDRAFT_325675</name>
</gene>